<keyword evidence="3" id="KW-1185">Reference proteome</keyword>
<name>A0A4R3MJS8_9FIRM</name>
<feature type="transmembrane region" description="Helical" evidence="1">
    <location>
        <begin position="75"/>
        <end position="96"/>
    </location>
</feature>
<sequence>MQKKLYYYEILMFFIANVLMFLLHDAYSETGLHFLSYISAVNESIYEHMKMTFFSLLIVYVILFFIVGKRYNNYWFGKFCALIIAPFLVMVLYYTYSGVLGYNILWIDILIGVLAILTGQIISYYIISKTRIMLFNNFIWFLLVVLLAVIFSTLTYNPIHIDLFKDNRSGRFGV</sequence>
<protein>
    <submittedName>
        <fullName evidence="2">Uncharacterized protein</fullName>
    </submittedName>
</protein>
<organism evidence="2 3">
    <name type="scientific">Natranaerovirga pectinivora</name>
    <dbReference type="NCBI Taxonomy" id="682400"/>
    <lineage>
        <taxon>Bacteria</taxon>
        <taxon>Bacillati</taxon>
        <taxon>Bacillota</taxon>
        <taxon>Clostridia</taxon>
        <taxon>Lachnospirales</taxon>
        <taxon>Natranaerovirgaceae</taxon>
        <taxon>Natranaerovirga</taxon>
    </lineage>
</organism>
<proteinExistence type="predicted"/>
<accession>A0A4R3MJS8</accession>
<dbReference type="AlphaFoldDB" id="A0A4R3MJS8"/>
<feature type="transmembrane region" description="Helical" evidence="1">
    <location>
        <begin position="102"/>
        <end position="126"/>
    </location>
</feature>
<comment type="caution">
    <text evidence="2">The sequence shown here is derived from an EMBL/GenBank/DDBJ whole genome shotgun (WGS) entry which is preliminary data.</text>
</comment>
<feature type="transmembrane region" description="Helical" evidence="1">
    <location>
        <begin position="7"/>
        <end position="27"/>
    </location>
</feature>
<dbReference type="RefSeq" id="WP_132252709.1">
    <property type="nucleotide sequence ID" value="NZ_SMAL01000006.1"/>
</dbReference>
<feature type="transmembrane region" description="Helical" evidence="1">
    <location>
        <begin position="138"/>
        <end position="159"/>
    </location>
</feature>
<feature type="transmembrane region" description="Helical" evidence="1">
    <location>
        <begin position="51"/>
        <end position="68"/>
    </location>
</feature>
<dbReference type="OrthoDB" id="48209at2"/>
<keyword evidence="1" id="KW-0812">Transmembrane</keyword>
<gene>
    <name evidence="2" type="ORF">EDC18_106184</name>
</gene>
<keyword evidence="1" id="KW-0472">Membrane</keyword>
<dbReference type="Proteomes" id="UP000294902">
    <property type="component" value="Unassembled WGS sequence"/>
</dbReference>
<reference evidence="2 3" key="1">
    <citation type="submission" date="2019-03" db="EMBL/GenBank/DDBJ databases">
        <title>Genomic Encyclopedia of Type Strains, Phase IV (KMG-IV): sequencing the most valuable type-strain genomes for metagenomic binning, comparative biology and taxonomic classification.</title>
        <authorList>
            <person name="Goeker M."/>
        </authorList>
    </citation>
    <scope>NUCLEOTIDE SEQUENCE [LARGE SCALE GENOMIC DNA]</scope>
    <source>
        <strain evidence="2 3">DSM 24629</strain>
    </source>
</reference>
<evidence type="ECO:0000313" key="3">
    <source>
        <dbReference type="Proteomes" id="UP000294902"/>
    </source>
</evidence>
<keyword evidence="1" id="KW-1133">Transmembrane helix</keyword>
<dbReference type="InterPro" id="IPR045407">
    <property type="entry name" value="DUF6512"/>
</dbReference>
<evidence type="ECO:0000256" key="1">
    <source>
        <dbReference type="SAM" id="Phobius"/>
    </source>
</evidence>
<evidence type="ECO:0000313" key="2">
    <source>
        <dbReference type="EMBL" id="TCT14380.1"/>
    </source>
</evidence>
<dbReference type="Pfam" id="PF20122">
    <property type="entry name" value="DUF6512"/>
    <property type="match status" value="1"/>
</dbReference>
<dbReference type="EMBL" id="SMAL01000006">
    <property type="protein sequence ID" value="TCT14380.1"/>
    <property type="molecule type" value="Genomic_DNA"/>
</dbReference>